<organism evidence="2 3">
    <name type="scientific">Subdoligranulum variabile</name>
    <dbReference type="NCBI Taxonomy" id="214851"/>
    <lineage>
        <taxon>Bacteria</taxon>
        <taxon>Bacillati</taxon>
        <taxon>Bacillota</taxon>
        <taxon>Clostridia</taxon>
        <taxon>Eubacteriales</taxon>
        <taxon>Oscillospiraceae</taxon>
        <taxon>Subdoligranulum</taxon>
    </lineage>
</organism>
<keyword evidence="1" id="KW-1133">Transmembrane helix</keyword>
<dbReference type="AlphaFoldDB" id="A0A943HKE7"/>
<feature type="transmembrane region" description="Helical" evidence="1">
    <location>
        <begin position="7"/>
        <end position="30"/>
    </location>
</feature>
<dbReference type="Proteomes" id="UP000759273">
    <property type="component" value="Unassembled WGS sequence"/>
</dbReference>
<keyword evidence="1" id="KW-0472">Membrane</keyword>
<dbReference type="EMBL" id="JAGZGG010000010">
    <property type="protein sequence ID" value="MBS5332075.1"/>
    <property type="molecule type" value="Genomic_DNA"/>
</dbReference>
<accession>A0A943HKE7</accession>
<protein>
    <submittedName>
        <fullName evidence="2">Uncharacterized protein</fullName>
    </submittedName>
</protein>
<evidence type="ECO:0000256" key="1">
    <source>
        <dbReference type="SAM" id="Phobius"/>
    </source>
</evidence>
<gene>
    <name evidence="2" type="ORF">KHY36_06035</name>
</gene>
<proteinExistence type="predicted"/>
<keyword evidence="1" id="KW-0812">Transmembrane</keyword>
<comment type="caution">
    <text evidence="2">The sequence shown here is derived from an EMBL/GenBank/DDBJ whole genome shotgun (WGS) entry which is preliminary data.</text>
</comment>
<evidence type="ECO:0000313" key="2">
    <source>
        <dbReference type="EMBL" id="MBS5332075.1"/>
    </source>
</evidence>
<sequence length="291" mass="30071">MRSHRGIFWYSLGLTLLLLLPMVLTVAFFADQYQKQQLLRQASAADSTLRIEPGAQGVYRLLLIVQQEEPAFVLARADGPKQAVTLCALPGSLLVNAPAGTTTLSECALSAGAGRAAQLLCGTVATGETAAPELHYIAATPATWAACAGKNAAVRFDTAALLTPAARERLGYGDDPVAACTAAQAGELIADLQGALAGAGESADARAAVWAAFARQDPALLAAFPTGLRSQSARLLTDLLAADLSALEDTLTYLSTRPALAVDYVTAETAKAKGGVCLTDEGMAAVRDLLS</sequence>
<evidence type="ECO:0000313" key="3">
    <source>
        <dbReference type="Proteomes" id="UP000759273"/>
    </source>
</evidence>
<reference evidence="2" key="1">
    <citation type="submission" date="2021-02" db="EMBL/GenBank/DDBJ databases">
        <title>Infant gut strain persistence is associated with maternal origin, phylogeny, and functional potential including surface adhesion and iron acquisition.</title>
        <authorList>
            <person name="Lou Y.C."/>
        </authorList>
    </citation>
    <scope>NUCLEOTIDE SEQUENCE</scope>
    <source>
        <strain evidence="2">L3_101_000M1_dasL3_101_000M1_concoct_87</strain>
    </source>
</reference>
<name>A0A943HKE7_9FIRM</name>